<dbReference type="Pfam" id="PF02627">
    <property type="entry name" value="CMD"/>
    <property type="match status" value="1"/>
</dbReference>
<gene>
    <name evidence="2" type="ORF">SAMN04488074_14623</name>
</gene>
<dbReference type="InterPro" id="IPR003779">
    <property type="entry name" value="CMD-like"/>
</dbReference>
<dbReference type="RefSeq" id="WP_090015555.1">
    <property type="nucleotide sequence ID" value="NZ_FNET01000046.1"/>
</dbReference>
<keyword evidence="2" id="KW-0560">Oxidoreductase</keyword>
<evidence type="ECO:0000259" key="1">
    <source>
        <dbReference type="Pfam" id="PF02627"/>
    </source>
</evidence>
<protein>
    <submittedName>
        <fullName evidence="2">Alkylhydroperoxidase AhpD family core domain-containing protein</fullName>
    </submittedName>
</protein>
<keyword evidence="2" id="KW-0575">Peroxidase</keyword>
<proteinExistence type="predicted"/>
<evidence type="ECO:0000313" key="2">
    <source>
        <dbReference type="EMBL" id="SDN32360.1"/>
    </source>
</evidence>
<dbReference type="NCBIfam" id="TIGR00778">
    <property type="entry name" value="ahpD_dom"/>
    <property type="match status" value="1"/>
</dbReference>
<dbReference type="PANTHER" id="PTHR35446">
    <property type="entry name" value="SI:CH211-175M2.5"/>
    <property type="match status" value="1"/>
</dbReference>
<name>A0A1H0AFM0_9PSEU</name>
<dbReference type="AlphaFoldDB" id="A0A1H0AFM0"/>
<evidence type="ECO:0000313" key="3">
    <source>
        <dbReference type="Proteomes" id="UP000199682"/>
    </source>
</evidence>
<feature type="domain" description="Carboxymuconolactone decarboxylase-like" evidence="1">
    <location>
        <begin position="41"/>
        <end position="104"/>
    </location>
</feature>
<dbReference type="PANTHER" id="PTHR35446:SF3">
    <property type="entry name" value="CMD DOMAIN-CONTAINING PROTEIN"/>
    <property type="match status" value="1"/>
</dbReference>
<dbReference type="Proteomes" id="UP000199682">
    <property type="component" value="Unassembled WGS sequence"/>
</dbReference>
<dbReference type="InterPro" id="IPR029032">
    <property type="entry name" value="AhpD-like"/>
</dbReference>
<dbReference type="SUPFAM" id="SSF69118">
    <property type="entry name" value="AhpD-like"/>
    <property type="match status" value="1"/>
</dbReference>
<dbReference type="GO" id="GO:0051920">
    <property type="term" value="F:peroxiredoxin activity"/>
    <property type="evidence" value="ECO:0007669"/>
    <property type="project" value="InterPro"/>
</dbReference>
<sequence>MPRFPVHAVDDAPEASRESLRKLQTKFGKVLNIHGEMAHAPVVLAAYTGIQQAIAEHGSFDARIREAIALAVGAVDNCAYCQSAHTAAGRQAGWSLEQTIALRGGKQIDGEDKLGTLLAVARQIAGNVGEVDEGTWQQALQAGWAVGELSELFTHVVANLFTNYFNHYAHTELDIPAAPGLAGGTV</sequence>
<dbReference type="Gene3D" id="1.20.1290.10">
    <property type="entry name" value="AhpD-like"/>
    <property type="match status" value="1"/>
</dbReference>
<dbReference type="InterPro" id="IPR004675">
    <property type="entry name" value="AhpD_core"/>
</dbReference>
<reference evidence="3" key="1">
    <citation type="submission" date="2016-10" db="EMBL/GenBank/DDBJ databases">
        <authorList>
            <person name="Varghese N."/>
            <person name="Submissions S."/>
        </authorList>
    </citation>
    <scope>NUCLEOTIDE SEQUENCE [LARGE SCALE GENOMIC DNA]</scope>
    <source>
        <strain evidence="3">DSM 44796</strain>
    </source>
</reference>
<organism evidence="2 3">
    <name type="scientific">Lentzea albidocapillata subsp. violacea</name>
    <dbReference type="NCBI Taxonomy" id="128104"/>
    <lineage>
        <taxon>Bacteria</taxon>
        <taxon>Bacillati</taxon>
        <taxon>Actinomycetota</taxon>
        <taxon>Actinomycetes</taxon>
        <taxon>Pseudonocardiales</taxon>
        <taxon>Pseudonocardiaceae</taxon>
        <taxon>Lentzea</taxon>
    </lineage>
</organism>
<accession>A0A1H0AFM0</accession>
<dbReference type="EMBL" id="FNET01000046">
    <property type="protein sequence ID" value="SDN32360.1"/>
    <property type="molecule type" value="Genomic_DNA"/>
</dbReference>